<proteinExistence type="predicted"/>
<organism evidence="1 2">
    <name type="scientific">Euroglyphus maynei</name>
    <name type="common">Mayne's house dust mite</name>
    <dbReference type="NCBI Taxonomy" id="6958"/>
    <lineage>
        <taxon>Eukaryota</taxon>
        <taxon>Metazoa</taxon>
        <taxon>Ecdysozoa</taxon>
        <taxon>Arthropoda</taxon>
        <taxon>Chelicerata</taxon>
        <taxon>Arachnida</taxon>
        <taxon>Acari</taxon>
        <taxon>Acariformes</taxon>
        <taxon>Sarcoptiformes</taxon>
        <taxon>Astigmata</taxon>
        <taxon>Psoroptidia</taxon>
        <taxon>Analgoidea</taxon>
        <taxon>Pyroglyphidae</taxon>
        <taxon>Pyroglyphinae</taxon>
        <taxon>Euroglyphus</taxon>
    </lineage>
</organism>
<keyword evidence="2" id="KW-1185">Reference proteome</keyword>
<protein>
    <submittedName>
        <fullName evidence="1">Uncharacterized protein</fullName>
    </submittedName>
</protein>
<accession>A0A1Y3B6J0</accession>
<evidence type="ECO:0000313" key="1">
    <source>
        <dbReference type="EMBL" id="OTF75568.1"/>
    </source>
</evidence>
<gene>
    <name evidence="1" type="ORF">BLA29_004561</name>
</gene>
<dbReference type="AlphaFoldDB" id="A0A1Y3B6J0"/>
<dbReference type="EMBL" id="MUJZ01041303">
    <property type="protein sequence ID" value="OTF75568.1"/>
    <property type="molecule type" value="Genomic_DNA"/>
</dbReference>
<reference evidence="1 2" key="1">
    <citation type="submission" date="2017-03" db="EMBL/GenBank/DDBJ databases">
        <title>Genome Survey of Euroglyphus maynei.</title>
        <authorList>
            <person name="Arlian L.G."/>
            <person name="Morgan M.S."/>
            <person name="Rider S.D."/>
        </authorList>
    </citation>
    <scope>NUCLEOTIDE SEQUENCE [LARGE SCALE GENOMIC DNA]</scope>
    <source>
        <strain evidence="1">Arlian Lab</strain>
        <tissue evidence="1">Whole body</tissue>
    </source>
</reference>
<name>A0A1Y3B6J0_EURMA</name>
<sequence>MTEFEADAAPEFFVVDRNTCLDDEIDVDGEDEDDGGVEHGGVFVKICCCDRCCGEPLSDRLITGGVRLTIDDDPD</sequence>
<dbReference type="Proteomes" id="UP000194236">
    <property type="component" value="Unassembled WGS sequence"/>
</dbReference>
<evidence type="ECO:0000313" key="2">
    <source>
        <dbReference type="Proteomes" id="UP000194236"/>
    </source>
</evidence>
<comment type="caution">
    <text evidence="1">The sequence shown here is derived from an EMBL/GenBank/DDBJ whole genome shotgun (WGS) entry which is preliminary data.</text>
</comment>